<protein>
    <submittedName>
        <fullName evidence="6">LysR family transcriptional regulator</fullName>
    </submittedName>
</protein>
<dbReference type="InterPro" id="IPR000847">
    <property type="entry name" value="LysR_HTH_N"/>
</dbReference>
<evidence type="ECO:0000256" key="4">
    <source>
        <dbReference type="ARBA" id="ARBA00023163"/>
    </source>
</evidence>
<evidence type="ECO:0000256" key="3">
    <source>
        <dbReference type="ARBA" id="ARBA00023125"/>
    </source>
</evidence>
<evidence type="ECO:0000256" key="2">
    <source>
        <dbReference type="ARBA" id="ARBA00023015"/>
    </source>
</evidence>
<comment type="similarity">
    <text evidence="1">Belongs to the LysR transcriptional regulatory family.</text>
</comment>
<dbReference type="Proteomes" id="UP001620408">
    <property type="component" value="Unassembled WGS sequence"/>
</dbReference>
<dbReference type="Gene3D" id="1.10.10.10">
    <property type="entry name" value="Winged helix-like DNA-binding domain superfamily/Winged helix DNA-binding domain"/>
    <property type="match status" value="1"/>
</dbReference>
<keyword evidence="7" id="KW-1185">Reference proteome</keyword>
<dbReference type="SUPFAM" id="SSF53850">
    <property type="entry name" value="Periplasmic binding protein-like II"/>
    <property type="match status" value="1"/>
</dbReference>
<keyword evidence="2" id="KW-0805">Transcription regulation</keyword>
<dbReference type="SUPFAM" id="SSF46785">
    <property type="entry name" value="Winged helix' DNA-binding domain"/>
    <property type="match status" value="1"/>
</dbReference>
<dbReference type="PROSITE" id="PS50931">
    <property type="entry name" value="HTH_LYSR"/>
    <property type="match status" value="1"/>
</dbReference>
<sequence>MDRLDQYRLFIQVAEMGSFIRAANALELPRASVSAAIQQLEASMGVRLLHRTTRQVRVTADGEQLLERARQLLAEAEDIEQMFLAHQRKVVGRLNVDAPSRIARRLIAPALPGLLRRYPRLQLMLGSTDHAIDLVQEGVDCAVRIGTLHDSRLVVHPLGRIALINCASPAYLRDNGIPATPKDLAKGHHAIGYASSTSGRELPWEYMAEDGEHLDGIPSRVVVNNAESYIACCLAGLGLIQIPRYDVQHLLDTGRLVEVMPEFRAASMPVSLIYSHRRQRSHRLNAFIEWFGALMRPHLES</sequence>
<gene>
    <name evidence="6" type="ORF">ISS97_18175</name>
</gene>
<name>A0ABW8KBV5_9GAMM</name>
<accession>A0ABW8KBV5</accession>
<dbReference type="PANTHER" id="PTHR30537:SF72">
    <property type="entry name" value="LYSR FAMILY TRANSCRIPTIONAL REGULATOR"/>
    <property type="match status" value="1"/>
</dbReference>
<comment type="caution">
    <text evidence="6">The sequence shown here is derived from an EMBL/GenBank/DDBJ whole genome shotgun (WGS) entry which is preliminary data.</text>
</comment>
<evidence type="ECO:0000313" key="7">
    <source>
        <dbReference type="Proteomes" id="UP001620408"/>
    </source>
</evidence>
<evidence type="ECO:0000313" key="6">
    <source>
        <dbReference type="EMBL" id="MFK2919203.1"/>
    </source>
</evidence>
<dbReference type="InterPro" id="IPR058163">
    <property type="entry name" value="LysR-type_TF_proteobact-type"/>
</dbReference>
<evidence type="ECO:0000259" key="5">
    <source>
        <dbReference type="PROSITE" id="PS50931"/>
    </source>
</evidence>
<dbReference type="RefSeq" id="WP_379983174.1">
    <property type="nucleotide sequence ID" value="NZ_JADIKD010000012.1"/>
</dbReference>
<dbReference type="InterPro" id="IPR036390">
    <property type="entry name" value="WH_DNA-bd_sf"/>
</dbReference>
<dbReference type="InterPro" id="IPR005119">
    <property type="entry name" value="LysR_subst-bd"/>
</dbReference>
<dbReference type="PANTHER" id="PTHR30537">
    <property type="entry name" value="HTH-TYPE TRANSCRIPTIONAL REGULATOR"/>
    <property type="match status" value="1"/>
</dbReference>
<dbReference type="Gene3D" id="3.40.190.290">
    <property type="match status" value="1"/>
</dbReference>
<reference evidence="6 7" key="1">
    <citation type="submission" date="2020-10" db="EMBL/GenBank/DDBJ databases">
        <title>Phylogeny of dyella-like bacteria.</title>
        <authorList>
            <person name="Fu J."/>
        </authorList>
    </citation>
    <scope>NUCLEOTIDE SEQUENCE [LARGE SCALE GENOMIC DNA]</scope>
    <source>
        <strain evidence="6 7">BB4</strain>
    </source>
</reference>
<dbReference type="CDD" id="cd08472">
    <property type="entry name" value="PBP2_CrgA_like_3"/>
    <property type="match status" value="1"/>
</dbReference>
<organism evidence="6 7">
    <name type="scientific">Dyella koreensis</name>
    <dbReference type="NCBI Taxonomy" id="311235"/>
    <lineage>
        <taxon>Bacteria</taxon>
        <taxon>Pseudomonadati</taxon>
        <taxon>Pseudomonadota</taxon>
        <taxon>Gammaproteobacteria</taxon>
        <taxon>Lysobacterales</taxon>
        <taxon>Rhodanobacteraceae</taxon>
        <taxon>Dyella</taxon>
    </lineage>
</organism>
<dbReference type="Pfam" id="PF00126">
    <property type="entry name" value="HTH_1"/>
    <property type="match status" value="1"/>
</dbReference>
<evidence type="ECO:0000256" key="1">
    <source>
        <dbReference type="ARBA" id="ARBA00009437"/>
    </source>
</evidence>
<dbReference type="EMBL" id="JADIKD010000012">
    <property type="protein sequence ID" value="MFK2919203.1"/>
    <property type="molecule type" value="Genomic_DNA"/>
</dbReference>
<feature type="domain" description="HTH lysR-type" evidence="5">
    <location>
        <begin position="1"/>
        <end position="59"/>
    </location>
</feature>
<keyword evidence="4" id="KW-0804">Transcription</keyword>
<proteinExistence type="inferred from homology"/>
<dbReference type="InterPro" id="IPR036388">
    <property type="entry name" value="WH-like_DNA-bd_sf"/>
</dbReference>
<keyword evidence="3" id="KW-0238">DNA-binding</keyword>
<dbReference type="Pfam" id="PF03466">
    <property type="entry name" value="LysR_substrate"/>
    <property type="match status" value="1"/>
</dbReference>